<name>A0A1H9WPT8_9ACTN</name>
<organism evidence="2 3">
    <name type="scientific">Streptomyces qinglanensis</name>
    <dbReference type="NCBI Taxonomy" id="943816"/>
    <lineage>
        <taxon>Bacteria</taxon>
        <taxon>Bacillati</taxon>
        <taxon>Actinomycetota</taxon>
        <taxon>Actinomycetes</taxon>
        <taxon>Kitasatosporales</taxon>
        <taxon>Streptomycetaceae</taxon>
        <taxon>Streptomyces</taxon>
    </lineage>
</organism>
<proteinExistence type="predicted"/>
<dbReference type="Proteomes" id="UP000182841">
    <property type="component" value="Unassembled WGS sequence"/>
</dbReference>
<reference evidence="3" key="1">
    <citation type="submission" date="2016-10" db="EMBL/GenBank/DDBJ databases">
        <authorList>
            <person name="Varghese N."/>
            <person name="Submissions S."/>
        </authorList>
    </citation>
    <scope>NUCLEOTIDE SEQUENCE [LARGE SCALE GENOMIC DNA]</scope>
    <source>
        <strain evidence="3">CGMCC 4.6825</strain>
    </source>
</reference>
<protein>
    <submittedName>
        <fullName evidence="2">Uncharacterized protein</fullName>
    </submittedName>
</protein>
<evidence type="ECO:0000313" key="2">
    <source>
        <dbReference type="EMBL" id="SES35956.1"/>
    </source>
</evidence>
<evidence type="ECO:0000313" key="3">
    <source>
        <dbReference type="Proteomes" id="UP000182841"/>
    </source>
</evidence>
<dbReference type="AlphaFoldDB" id="A0A1H9WPT8"/>
<sequence>MGVFAKLFGRSSSTSTQEAREATPAGDSEARELPTEPGGGSAAVHPQGGEPESSEPEGVESGGAGTRGREDVSSGEARAAAEAPVDAHGSEESEGAADAGTAAAAGSGPGEAGVGIPKQPSADEAADSETGENARK</sequence>
<accession>A0A1H9WPT8</accession>
<dbReference type="EMBL" id="FOGO01000019">
    <property type="protein sequence ID" value="SES35956.1"/>
    <property type="molecule type" value="Genomic_DNA"/>
</dbReference>
<feature type="region of interest" description="Disordered" evidence="1">
    <location>
        <begin position="1"/>
        <end position="136"/>
    </location>
</feature>
<gene>
    <name evidence="2" type="ORF">SAMN05421870_11999</name>
</gene>
<feature type="compositionally biased region" description="Low complexity" evidence="1">
    <location>
        <begin position="96"/>
        <end position="106"/>
    </location>
</feature>
<keyword evidence="3" id="KW-1185">Reference proteome</keyword>
<evidence type="ECO:0000256" key="1">
    <source>
        <dbReference type="SAM" id="MobiDB-lite"/>
    </source>
</evidence>